<evidence type="ECO:0000256" key="5">
    <source>
        <dbReference type="ARBA" id="ARBA00023288"/>
    </source>
</evidence>
<organism evidence="10 11">
    <name type="scientific">Clostridium tetani</name>
    <dbReference type="NCBI Taxonomy" id="1513"/>
    <lineage>
        <taxon>Bacteria</taxon>
        <taxon>Bacillati</taxon>
        <taxon>Bacillota</taxon>
        <taxon>Clostridia</taxon>
        <taxon>Eubacteriales</taxon>
        <taxon>Clostridiaceae</taxon>
        <taxon>Clostridium</taxon>
    </lineage>
</organism>
<accession>A0A4Q0VA05</accession>
<dbReference type="PROSITE" id="PS51257">
    <property type="entry name" value="PROKAR_LIPOPROTEIN"/>
    <property type="match status" value="1"/>
</dbReference>
<sequence>MKKVAVLLSTIILSLGLLGCGGDKNEAGDTQDKDNKKKIVVGASPTPHAEILKVAKEELKKEGYELEIQPFTDYQIPNRALEEKQLDANYFQHIPFLEEAVKQKGYKLTYTEKVHIEPMGLYSKKIKKVEEVKSGAEIAIPNDPANGGRALRVLESAGIIKLKDGELVTKLDITENKKNIKVTEVDAAQLPRILDDVDAAVINTNYAIEASLNPLKDAIVIESKDSPYVNILAIREEDREKDYIKALSKALTSEKVKKFIEEKYDGNIIPVF</sequence>
<evidence type="ECO:0000256" key="3">
    <source>
        <dbReference type="ARBA" id="ARBA00023136"/>
    </source>
</evidence>
<evidence type="ECO:0000313" key="12">
    <source>
        <dbReference type="Proteomes" id="UP001321763"/>
    </source>
</evidence>
<dbReference type="EMBL" id="AP026818">
    <property type="protein sequence ID" value="BDR80962.1"/>
    <property type="molecule type" value="Genomic_DNA"/>
</dbReference>
<name>A0A4Q0VA05_CLOTA</name>
<dbReference type="Proteomes" id="UP001321763">
    <property type="component" value="Chromosome"/>
</dbReference>
<evidence type="ECO:0000256" key="1">
    <source>
        <dbReference type="ARBA" id="ARBA00004635"/>
    </source>
</evidence>
<evidence type="ECO:0000256" key="7">
    <source>
        <dbReference type="PIRSR" id="PIRSR002854-1"/>
    </source>
</evidence>
<dbReference type="PANTHER" id="PTHR30429">
    <property type="entry name" value="D-METHIONINE-BINDING LIPOPROTEIN METQ"/>
    <property type="match status" value="1"/>
</dbReference>
<dbReference type="Proteomes" id="UP000290921">
    <property type="component" value="Unassembled WGS sequence"/>
</dbReference>
<dbReference type="PANTHER" id="PTHR30429:SF0">
    <property type="entry name" value="METHIONINE-BINDING LIPOPROTEIN METQ"/>
    <property type="match status" value="1"/>
</dbReference>
<dbReference type="RefSeq" id="WP_129030959.1">
    <property type="nucleotide sequence ID" value="NZ_AP026806.1"/>
</dbReference>
<dbReference type="GO" id="GO:0016020">
    <property type="term" value="C:membrane"/>
    <property type="evidence" value="ECO:0007669"/>
    <property type="project" value="UniProtKB-SubCell"/>
</dbReference>
<evidence type="ECO:0000256" key="4">
    <source>
        <dbReference type="ARBA" id="ARBA00023139"/>
    </source>
</evidence>
<keyword evidence="4" id="KW-0564">Palmitate</keyword>
<dbReference type="Pfam" id="PF03180">
    <property type="entry name" value="Lipoprotein_9"/>
    <property type="match status" value="1"/>
</dbReference>
<dbReference type="CDD" id="cd13597">
    <property type="entry name" value="PBP2_lipoprotein_Tp32"/>
    <property type="match status" value="1"/>
</dbReference>
<dbReference type="InterPro" id="IPR004872">
    <property type="entry name" value="Lipoprotein_NlpA"/>
</dbReference>
<feature type="chain" id="PRO_5039034318" description="Lipoprotein" evidence="8">
    <location>
        <begin position="20"/>
        <end position="272"/>
    </location>
</feature>
<feature type="lipid moiety-binding region" description="S-diacylglycerol cysteine" evidence="7">
    <location>
        <position position="20"/>
    </location>
</feature>
<dbReference type="SUPFAM" id="SSF53850">
    <property type="entry name" value="Periplasmic binding protein-like II"/>
    <property type="match status" value="1"/>
</dbReference>
<keyword evidence="3" id="KW-0472">Membrane</keyword>
<protein>
    <recommendedName>
        <fullName evidence="6">Lipoprotein</fullName>
    </recommendedName>
</protein>
<evidence type="ECO:0000256" key="6">
    <source>
        <dbReference type="PIRNR" id="PIRNR002854"/>
    </source>
</evidence>
<dbReference type="PIRSF" id="PIRSF002854">
    <property type="entry name" value="MetQ"/>
    <property type="match status" value="1"/>
</dbReference>
<evidence type="ECO:0000256" key="8">
    <source>
        <dbReference type="SAM" id="SignalP"/>
    </source>
</evidence>
<keyword evidence="2 8" id="KW-0732">Signal</keyword>
<dbReference type="EMBL" id="QMAP01000016">
    <property type="protein sequence ID" value="RXI44734.1"/>
    <property type="molecule type" value="Genomic_DNA"/>
</dbReference>
<evidence type="ECO:0000313" key="10">
    <source>
        <dbReference type="EMBL" id="RXI44734.1"/>
    </source>
</evidence>
<gene>
    <name evidence="9" type="primary">metQ2</name>
    <name evidence="10" type="ORF">DP130_12910</name>
    <name evidence="9" type="ORF">K234311028_12080</name>
</gene>
<evidence type="ECO:0000313" key="11">
    <source>
        <dbReference type="Proteomes" id="UP000290921"/>
    </source>
</evidence>
<comment type="subcellular location">
    <subcellularLocation>
        <location evidence="1">Membrane</location>
        <topology evidence="1">Lipid-anchor</topology>
    </subcellularLocation>
</comment>
<feature type="signal peptide" evidence="8">
    <location>
        <begin position="1"/>
        <end position="19"/>
    </location>
</feature>
<evidence type="ECO:0000313" key="9">
    <source>
        <dbReference type="EMBL" id="BDR80962.1"/>
    </source>
</evidence>
<keyword evidence="5 6" id="KW-0449">Lipoprotein</keyword>
<dbReference type="AlphaFoldDB" id="A0A4Q0VA05"/>
<evidence type="ECO:0000256" key="2">
    <source>
        <dbReference type="ARBA" id="ARBA00022729"/>
    </source>
</evidence>
<reference evidence="10 11" key="1">
    <citation type="submission" date="2018-06" db="EMBL/GenBank/DDBJ databases">
        <title>Genome conservation of Clostridium tetani.</title>
        <authorList>
            <person name="Bruggemann H."/>
            <person name="Popoff M.R."/>
        </authorList>
    </citation>
    <scope>NUCLEOTIDE SEQUENCE [LARGE SCALE GENOMIC DNA]</scope>
    <source>
        <strain evidence="10 11">2017.061</strain>
    </source>
</reference>
<proteinExistence type="inferred from homology"/>
<reference evidence="9 12" key="2">
    <citation type="submission" date="2022-09" db="EMBL/GenBank/DDBJ databases">
        <title>complete genome sequences of Clostridium tetani str. KHSU-234311-028 isolated from soil.</title>
        <authorList>
            <person name="Sekizuka T."/>
            <person name="Shitada C."/>
            <person name="Takahashi M."/>
            <person name="Kuroda M."/>
        </authorList>
    </citation>
    <scope>NUCLEOTIDE SEQUENCE [LARGE SCALE GENOMIC DNA]</scope>
    <source>
        <strain evidence="9 12">KHSU-234311-028</strain>
    </source>
</reference>
<dbReference type="Gene3D" id="3.40.190.10">
    <property type="entry name" value="Periplasmic binding protein-like II"/>
    <property type="match status" value="2"/>
</dbReference>
<comment type="similarity">
    <text evidence="6">Belongs to the nlpA lipoprotein family.</text>
</comment>